<proteinExistence type="predicted"/>
<dbReference type="Proteomes" id="UP000663836">
    <property type="component" value="Unassembled WGS sequence"/>
</dbReference>
<reference evidence="2" key="1">
    <citation type="submission" date="2021-02" db="EMBL/GenBank/DDBJ databases">
        <authorList>
            <person name="Nowell W R."/>
        </authorList>
    </citation>
    <scope>NUCLEOTIDE SEQUENCE</scope>
</reference>
<evidence type="ECO:0000313" key="2">
    <source>
        <dbReference type="EMBL" id="CAF3881579.1"/>
    </source>
</evidence>
<name>A0A819G8S1_9BILA</name>
<organism evidence="2 3">
    <name type="scientific">Rotaria sordida</name>
    <dbReference type="NCBI Taxonomy" id="392033"/>
    <lineage>
        <taxon>Eukaryota</taxon>
        <taxon>Metazoa</taxon>
        <taxon>Spiralia</taxon>
        <taxon>Gnathifera</taxon>
        <taxon>Rotifera</taxon>
        <taxon>Eurotatoria</taxon>
        <taxon>Bdelloidea</taxon>
        <taxon>Philodinida</taxon>
        <taxon>Philodinidae</taxon>
        <taxon>Rotaria</taxon>
    </lineage>
</organism>
<comment type="caution">
    <text evidence="2">The sequence shown here is derived from an EMBL/GenBank/DDBJ whole genome shotgun (WGS) entry which is preliminary data.</text>
</comment>
<dbReference type="EMBL" id="CAJOBD010002432">
    <property type="protein sequence ID" value="CAF3881579.1"/>
    <property type="molecule type" value="Genomic_DNA"/>
</dbReference>
<protein>
    <recommendedName>
        <fullName evidence="4">C3H1-type domain-containing protein</fullName>
    </recommendedName>
</protein>
<gene>
    <name evidence="2" type="ORF">JBS370_LOCUS19870</name>
</gene>
<sequence length="426" mass="49484">MHLFDKLRASFRRKSNKTELTLSQQIENLLNQTNVSQGDHRLLLLRLVYEHRSRQFDALNVSSNDSKRLEFERSMLKSLLAITSSSSSSSSTTTTSTLNDKSQSNFQRSSRLYKSMPMATSDLPIIIVEFGQQRQRIKLNKIYFTINELLELFSQTFQNLINLKKYEIFLFNKRLDSMTNIDFSQLNNYQRFKIKLNNNRTIEQIDSFNQNDLYSSSMICDRNEITLIDEDNQTIDLHKSSNSSLTENAIHQSNQNLTVPPGFKPLSKINCISSQDSQSTDEGIDRDAGSVSRFESAHSDYEFESTYFECRENATLINQPNYPITINDNSKLEWRNQSYRPRQRSHWNSNKVKYQTNYNKEQFGDKPHLKKPINPHKAPLPPEKKKNIPCKYAAGGTCKRGNTLKMKLISMFEIYLGSQCRFIHVV</sequence>
<evidence type="ECO:0000313" key="3">
    <source>
        <dbReference type="Proteomes" id="UP000663836"/>
    </source>
</evidence>
<evidence type="ECO:0008006" key="4">
    <source>
        <dbReference type="Google" id="ProtNLM"/>
    </source>
</evidence>
<dbReference type="AlphaFoldDB" id="A0A819G8S1"/>
<feature type="region of interest" description="Disordered" evidence="1">
    <location>
        <begin position="363"/>
        <end position="385"/>
    </location>
</feature>
<accession>A0A819G8S1</accession>
<evidence type="ECO:0000256" key="1">
    <source>
        <dbReference type="SAM" id="MobiDB-lite"/>
    </source>
</evidence>